<feature type="transmembrane region" description="Helical" evidence="12">
    <location>
        <begin position="90"/>
        <end position="107"/>
    </location>
</feature>
<evidence type="ECO:0000256" key="10">
    <source>
        <dbReference type="ARBA" id="ARBA00023160"/>
    </source>
</evidence>
<evidence type="ECO:0000313" key="13">
    <source>
        <dbReference type="EMBL" id="SDF93806.1"/>
    </source>
</evidence>
<reference evidence="13 14" key="1">
    <citation type="submission" date="2016-10" db="EMBL/GenBank/DDBJ databases">
        <authorList>
            <person name="de Groot N.N."/>
        </authorList>
    </citation>
    <scope>NUCLEOTIDE SEQUENCE [LARGE SCALE GENOMIC DNA]</scope>
    <source>
        <strain evidence="13 14">R5</strain>
    </source>
</reference>
<gene>
    <name evidence="13" type="ORF">SAMN05216337_109110</name>
</gene>
<evidence type="ECO:0000256" key="7">
    <source>
        <dbReference type="ARBA" id="ARBA00023002"/>
    </source>
</evidence>
<keyword evidence="5" id="KW-0276">Fatty acid metabolism</keyword>
<organism evidence="13 14">
    <name type="scientific">Bradyrhizobium brasilense</name>
    <dbReference type="NCBI Taxonomy" id="1419277"/>
    <lineage>
        <taxon>Bacteria</taxon>
        <taxon>Pseudomonadati</taxon>
        <taxon>Pseudomonadota</taxon>
        <taxon>Alphaproteobacteria</taxon>
        <taxon>Hyphomicrobiales</taxon>
        <taxon>Nitrobacteraceae</taxon>
        <taxon>Bradyrhizobium</taxon>
    </lineage>
</organism>
<dbReference type="GO" id="GO:0006633">
    <property type="term" value="P:fatty acid biosynthetic process"/>
    <property type="evidence" value="ECO:0007669"/>
    <property type="project" value="UniProtKB-KW"/>
</dbReference>
<dbReference type="CDD" id="cd03505">
    <property type="entry name" value="Delta9-FADS-like"/>
    <property type="match status" value="1"/>
</dbReference>
<feature type="transmembrane region" description="Helical" evidence="12">
    <location>
        <begin position="178"/>
        <end position="209"/>
    </location>
</feature>
<keyword evidence="8" id="KW-0443">Lipid metabolism</keyword>
<name>A0A1G7Q5L5_9BRAD</name>
<comment type="subcellular location">
    <subcellularLocation>
        <location evidence="1">Membrane</location>
        <topology evidence="1">Multi-pass membrane protein</topology>
    </subcellularLocation>
</comment>
<sequence length="319" mass="35738">MKPQPGSERIFVDASTDPLDGRVRWAPAKSLWLGSMTAVAIILGPLLFTWSAFALFIVTSAITLCFGHSVGMHRRLIHASFDCPLSLERLCVYLGTLVGMAGPYGMVRLHGFRDWAQRQTACHDYSCHRAGFWRDAWWQLHCALVLKHPPEFRLERRLADDPFYAFVERTWMWQQLPWAILFLAIGSWSWLVWGICVRVAVCVTGHWLIGHYSHRKGGQTWIIEGVAAQGYNVGIAGLISMGESWHNNHHAYPGSAKLGLLPGQIDLGWWLIKAFEAAGLASNIKTPDNLAPRPGARRVDEPGNADAVAPRHRGRALFQ</sequence>
<keyword evidence="9 12" id="KW-0472">Membrane</keyword>
<dbReference type="EMBL" id="FMZW01000091">
    <property type="protein sequence ID" value="SDF93806.1"/>
    <property type="molecule type" value="Genomic_DNA"/>
</dbReference>
<feature type="compositionally biased region" description="Basic residues" evidence="11">
    <location>
        <begin position="310"/>
        <end position="319"/>
    </location>
</feature>
<evidence type="ECO:0000256" key="6">
    <source>
        <dbReference type="ARBA" id="ARBA00022989"/>
    </source>
</evidence>
<evidence type="ECO:0000313" key="14">
    <source>
        <dbReference type="Proteomes" id="UP000199245"/>
    </source>
</evidence>
<keyword evidence="4 12" id="KW-0812">Transmembrane</keyword>
<keyword evidence="6 12" id="KW-1133">Transmembrane helix</keyword>
<evidence type="ECO:0000256" key="8">
    <source>
        <dbReference type="ARBA" id="ARBA00023098"/>
    </source>
</evidence>
<comment type="similarity">
    <text evidence="2">Belongs to the fatty acid desaturase type 2 family.</text>
</comment>
<keyword evidence="7" id="KW-0560">Oxidoreductase</keyword>
<keyword evidence="3" id="KW-0444">Lipid biosynthesis</keyword>
<accession>A0A1G7Q5L5</accession>
<dbReference type="PANTHER" id="PTHR11351">
    <property type="entry name" value="ACYL-COA DESATURASE"/>
    <property type="match status" value="1"/>
</dbReference>
<dbReference type="InterPro" id="IPR015876">
    <property type="entry name" value="Acyl-CoA_DS"/>
</dbReference>
<evidence type="ECO:0000256" key="12">
    <source>
        <dbReference type="SAM" id="Phobius"/>
    </source>
</evidence>
<evidence type="ECO:0000256" key="11">
    <source>
        <dbReference type="SAM" id="MobiDB-lite"/>
    </source>
</evidence>
<proteinExistence type="inferred from homology"/>
<evidence type="ECO:0000256" key="1">
    <source>
        <dbReference type="ARBA" id="ARBA00004141"/>
    </source>
</evidence>
<dbReference type="AlphaFoldDB" id="A0A1G7Q5L5"/>
<keyword evidence="10" id="KW-0275">Fatty acid biosynthesis</keyword>
<feature type="transmembrane region" description="Helical" evidence="12">
    <location>
        <begin position="53"/>
        <end position="70"/>
    </location>
</feature>
<dbReference type="GO" id="GO:0016020">
    <property type="term" value="C:membrane"/>
    <property type="evidence" value="ECO:0007669"/>
    <property type="project" value="UniProtKB-SubCell"/>
</dbReference>
<dbReference type="GO" id="GO:0016717">
    <property type="term" value="F:oxidoreductase activity, acting on paired donors, with oxidation of a pair of donors resulting in the reduction of molecular oxygen to two molecules of water"/>
    <property type="evidence" value="ECO:0007669"/>
    <property type="project" value="InterPro"/>
</dbReference>
<dbReference type="Proteomes" id="UP000199245">
    <property type="component" value="Unassembled WGS sequence"/>
</dbReference>
<evidence type="ECO:0000256" key="9">
    <source>
        <dbReference type="ARBA" id="ARBA00023136"/>
    </source>
</evidence>
<feature type="transmembrane region" description="Helical" evidence="12">
    <location>
        <begin position="30"/>
        <end position="47"/>
    </location>
</feature>
<evidence type="ECO:0000256" key="5">
    <source>
        <dbReference type="ARBA" id="ARBA00022832"/>
    </source>
</evidence>
<protein>
    <submittedName>
        <fullName evidence="13">Stearoyl-CoA desaturase (Delta-9 desaturase)</fullName>
    </submittedName>
</protein>
<dbReference type="PANTHER" id="PTHR11351:SF31">
    <property type="entry name" value="DESATURASE 1, ISOFORM A-RELATED"/>
    <property type="match status" value="1"/>
</dbReference>
<evidence type="ECO:0000256" key="4">
    <source>
        <dbReference type="ARBA" id="ARBA00022692"/>
    </source>
</evidence>
<evidence type="ECO:0000256" key="3">
    <source>
        <dbReference type="ARBA" id="ARBA00022516"/>
    </source>
</evidence>
<dbReference type="RefSeq" id="WP_092090511.1">
    <property type="nucleotide sequence ID" value="NZ_FMZW01000091.1"/>
</dbReference>
<evidence type="ECO:0000256" key="2">
    <source>
        <dbReference type="ARBA" id="ARBA00008749"/>
    </source>
</evidence>
<feature type="region of interest" description="Disordered" evidence="11">
    <location>
        <begin position="289"/>
        <end position="319"/>
    </location>
</feature>